<dbReference type="InterPro" id="IPR017512">
    <property type="entry name" value="PQQ_MeOH/EtOH_DH"/>
</dbReference>
<keyword evidence="6" id="KW-0732">Signal</keyword>
<reference evidence="14 15" key="1">
    <citation type="submission" date="2021-03" db="EMBL/GenBank/DDBJ databases">
        <title>Complete genome of Parasphingorhabdus_sp.JHSY0214.</title>
        <authorList>
            <person name="Yoo J.H."/>
            <person name="Bae J.W."/>
        </authorList>
    </citation>
    <scope>NUCLEOTIDE SEQUENCE [LARGE SCALE GENOMIC DNA]</scope>
    <source>
        <strain evidence="14 15">JHSY0214</strain>
    </source>
</reference>
<dbReference type="InterPro" id="IPR036909">
    <property type="entry name" value="Cyt_c-like_dom_sf"/>
</dbReference>
<feature type="domain" description="Cytochrome c" evidence="13">
    <location>
        <begin position="624"/>
        <end position="703"/>
    </location>
</feature>
<evidence type="ECO:0000256" key="9">
    <source>
        <dbReference type="ARBA" id="ARBA00023002"/>
    </source>
</evidence>
<comment type="similarity">
    <text evidence="3">Belongs to the bacterial PQQ dehydrogenase family.</text>
</comment>
<dbReference type="Gene3D" id="1.10.760.10">
    <property type="entry name" value="Cytochrome c-like domain"/>
    <property type="match status" value="1"/>
</dbReference>
<dbReference type="Pfam" id="PF01011">
    <property type="entry name" value="PQQ"/>
    <property type="match status" value="2"/>
</dbReference>
<evidence type="ECO:0000256" key="4">
    <source>
        <dbReference type="ARBA" id="ARBA00022617"/>
    </source>
</evidence>
<evidence type="ECO:0000313" key="15">
    <source>
        <dbReference type="Proteomes" id="UP000663923"/>
    </source>
</evidence>
<dbReference type="CDD" id="cd10279">
    <property type="entry name" value="PQQ_ADH_II"/>
    <property type="match status" value="1"/>
</dbReference>
<dbReference type="InterPro" id="IPR009056">
    <property type="entry name" value="Cyt_c-like_dom"/>
</dbReference>
<evidence type="ECO:0000256" key="3">
    <source>
        <dbReference type="ARBA" id="ARBA00008156"/>
    </source>
</evidence>
<accession>A0ABX7SZ17</accession>
<dbReference type="InterPro" id="IPR018391">
    <property type="entry name" value="PQQ_b-propeller_rpt"/>
</dbReference>
<comment type="cofactor">
    <cofactor evidence="1">
        <name>Ca(2+)</name>
        <dbReference type="ChEBI" id="CHEBI:29108"/>
    </cofactor>
</comment>
<evidence type="ECO:0000256" key="6">
    <source>
        <dbReference type="ARBA" id="ARBA00022729"/>
    </source>
</evidence>
<evidence type="ECO:0000256" key="11">
    <source>
        <dbReference type="ARBA" id="ARBA00023157"/>
    </source>
</evidence>
<dbReference type="NCBIfam" id="TIGR03075">
    <property type="entry name" value="PQQ_enz_alc_DH"/>
    <property type="match status" value="1"/>
</dbReference>
<evidence type="ECO:0000256" key="5">
    <source>
        <dbReference type="ARBA" id="ARBA00022723"/>
    </source>
</evidence>
<gene>
    <name evidence="14" type="ORF">J4G78_09460</name>
</gene>
<keyword evidence="5 12" id="KW-0479">Metal-binding</keyword>
<dbReference type="InterPro" id="IPR011047">
    <property type="entry name" value="Quinoprotein_ADH-like_sf"/>
</dbReference>
<dbReference type="PANTHER" id="PTHR32303">
    <property type="entry name" value="QUINOPROTEIN ALCOHOL DEHYDROGENASE (CYTOCHROME C)"/>
    <property type="match status" value="1"/>
</dbReference>
<evidence type="ECO:0000256" key="1">
    <source>
        <dbReference type="ARBA" id="ARBA00001913"/>
    </source>
</evidence>
<dbReference type="PROSITE" id="PS51007">
    <property type="entry name" value="CYTC"/>
    <property type="match status" value="1"/>
</dbReference>
<evidence type="ECO:0000256" key="2">
    <source>
        <dbReference type="ARBA" id="ARBA00001931"/>
    </source>
</evidence>
<keyword evidence="11" id="KW-1015">Disulfide bond</keyword>
<sequence>MRRLGLFFAICLLAACQNQTTDDDSGAVTPVDVGWSNIGFNAKEQRHSPLDQINESNVGELGIAWFKDLPDARGQEATPVVVDGKLYISTAWSKVFAYDAKTGEELWSYDPEVPGEKAVDACCDVVNRGIAISRGKVFFGTIDGRLIAVDANTGARLWETQTTDNSKPYTITGAPRVVKNMVIIGNGGAEFGVRGYVTAYNVSDGSQKWRFYTVPNPEGKADGAASDEIFAKAANKTWGDGEWKESGGGGTVWDSIVYDAELDQLYFGVGNGNPWNHGLRSGGEGDNLFLSSIVAVDPDTGKYLWHYQETPAETWDYTATQPIIIAEIDWPKETEEGETTALTEKRKVLFHAPKNGFFFVIDRTNGRLMSAEPFVENINWAEGYDLETGRPIENPDARFYKTGKPFVSIPGALGAHNWHPMSYNPSTGLVYIPAQQIPQGYDVPTSDLDKKRERLGFNVGISWAIGQLPDDPAVYKAAIAATTGKLVAFNPKTGKTEWSVDHPAAWNGGTMTTAGNLVFQGTSVGQFKAFGADSGEELLSLDMQSGIVAAPSTFMIDGEQYVAFLTSKGGAFPLVAGVAGGASRKVPNIPRLVVMKLGGKTTLPALPKTSEVVWNPPEPTGTPEQVAAGKALYGRNCLVCHGDSAVGNGFTPDLRVSGTLGSEEAWASIITGGALKQHGMVSFASQLKADQVEALRHYVIDRSNWTKANVAEDTAPIAR</sequence>
<keyword evidence="10 12" id="KW-0408">Iron</keyword>
<dbReference type="PROSITE" id="PS51257">
    <property type="entry name" value="PROKAR_LIPOPROTEIN"/>
    <property type="match status" value="1"/>
</dbReference>
<protein>
    <submittedName>
        <fullName evidence="14">PQQ-dependent dehydrogenase, methanol/ethanol family</fullName>
    </submittedName>
</protein>
<dbReference type="InterPro" id="IPR002372">
    <property type="entry name" value="PQQ_rpt_dom"/>
</dbReference>
<proteinExistence type="inferred from homology"/>
<keyword evidence="8" id="KW-0634">PQQ</keyword>
<keyword evidence="4 12" id="KW-0349">Heme</keyword>
<organism evidence="14 15">
    <name type="scientific">Parasphingorhabdus cellanae</name>
    <dbReference type="NCBI Taxonomy" id="2806553"/>
    <lineage>
        <taxon>Bacteria</taxon>
        <taxon>Pseudomonadati</taxon>
        <taxon>Pseudomonadota</taxon>
        <taxon>Alphaproteobacteria</taxon>
        <taxon>Sphingomonadales</taxon>
        <taxon>Sphingomonadaceae</taxon>
        <taxon>Parasphingorhabdus</taxon>
    </lineage>
</organism>
<evidence type="ECO:0000256" key="7">
    <source>
        <dbReference type="ARBA" id="ARBA00022837"/>
    </source>
</evidence>
<dbReference type="RefSeq" id="WP_207986353.1">
    <property type="nucleotide sequence ID" value="NZ_CP071794.1"/>
</dbReference>
<evidence type="ECO:0000256" key="10">
    <source>
        <dbReference type="ARBA" id="ARBA00023004"/>
    </source>
</evidence>
<keyword evidence="15" id="KW-1185">Reference proteome</keyword>
<evidence type="ECO:0000256" key="8">
    <source>
        <dbReference type="ARBA" id="ARBA00022891"/>
    </source>
</evidence>
<dbReference type="Pfam" id="PF13442">
    <property type="entry name" value="Cytochrome_CBB3"/>
    <property type="match status" value="1"/>
</dbReference>
<evidence type="ECO:0000256" key="12">
    <source>
        <dbReference type="PROSITE-ProRule" id="PRU00433"/>
    </source>
</evidence>
<dbReference type="EMBL" id="CP071794">
    <property type="protein sequence ID" value="QTD54519.1"/>
    <property type="molecule type" value="Genomic_DNA"/>
</dbReference>
<dbReference type="SUPFAM" id="SSF50998">
    <property type="entry name" value="Quinoprotein alcohol dehydrogenase-like"/>
    <property type="match status" value="1"/>
</dbReference>
<dbReference type="SUPFAM" id="SSF46626">
    <property type="entry name" value="Cytochrome c"/>
    <property type="match status" value="1"/>
</dbReference>
<dbReference type="Proteomes" id="UP000663923">
    <property type="component" value="Chromosome"/>
</dbReference>
<dbReference type="SMART" id="SM00564">
    <property type="entry name" value="PQQ"/>
    <property type="match status" value="6"/>
</dbReference>
<dbReference type="Gene3D" id="2.140.10.10">
    <property type="entry name" value="Quinoprotein alcohol dehydrogenase-like superfamily"/>
    <property type="match status" value="1"/>
</dbReference>
<comment type="cofactor">
    <cofactor evidence="2">
        <name>pyrroloquinoline quinone</name>
        <dbReference type="ChEBI" id="CHEBI:58442"/>
    </cofactor>
</comment>
<evidence type="ECO:0000259" key="13">
    <source>
        <dbReference type="PROSITE" id="PS51007"/>
    </source>
</evidence>
<keyword evidence="9" id="KW-0560">Oxidoreductase</keyword>
<evidence type="ECO:0000313" key="14">
    <source>
        <dbReference type="EMBL" id="QTD54519.1"/>
    </source>
</evidence>
<keyword evidence="7" id="KW-0106">Calcium</keyword>
<name>A0ABX7SZ17_9SPHN</name>